<comment type="caution">
    <text evidence="1">The sequence shown here is derived from an EMBL/GenBank/DDBJ whole genome shotgun (WGS) entry which is preliminary data.</text>
</comment>
<dbReference type="Pfam" id="PF08897">
    <property type="entry name" value="DUF1841"/>
    <property type="match status" value="1"/>
</dbReference>
<dbReference type="STRING" id="1817758.A2150_01255"/>
<name>A0A1F6TIA6_9PROT</name>
<dbReference type="AlphaFoldDB" id="A0A1F6TIA6"/>
<evidence type="ECO:0000313" key="1">
    <source>
        <dbReference type="EMBL" id="OGI44863.1"/>
    </source>
</evidence>
<reference evidence="1 2" key="1">
    <citation type="journal article" date="2016" name="Nat. Commun.">
        <title>Thousands of microbial genomes shed light on interconnected biogeochemical processes in an aquifer system.</title>
        <authorList>
            <person name="Anantharaman K."/>
            <person name="Brown C.T."/>
            <person name="Hug L.A."/>
            <person name="Sharon I."/>
            <person name="Castelle C.J."/>
            <person name="Probst A.J."/>
            <person name="Thomas B.C."/>
            <person name="Singh A."/>
            <person name="Wilkins M.J."/>
            <person name="Karaoz U."/>
            <person name="Brodie E.L."/>
            <person name="Williams K.H."/>
            <person name="Hubbard S.S."/>
            <person name="Banfield J.F."/>
        </authorList>
    </citation>
    <scope>NUCLEOTIDE SEQUENCE [LARGE SCALE GENOMIC DNA]</scope>
</reference>
<accession>A0A1F6TIA6</accession>
<dbReference type="Proteomes" id="UP000177925">
    <property type="component" value="Unassembled WGS sequence"/>
</dbReference>
<evidence type="ECO:0000313" key="2">
    <source>
        <dbReference type="Proteomes" id="UP000177925"/>
    </source>
</evidence>
<gene>
    <name evidence="1" type="ORF">A2150_01255</name>
</gene>
<evidence type="ECO:0008006" key="3">
    <source>
        <dbReference type="Google" id="ProtNLM"/>
    </source>
</evidence>
<dbReference type="InterPro" id="IPR014993">
    <property type="entry name" value="DUF1841"/>
</dbReference>
<organism evidence="1 2">
    <name type="scientific">Candidatus Muproteobacteria bacterium RBG_16_64_11</name>
    <dbReference type="NCBI Taxonomy" id="1817758"/>
    <lineage>
        <taxon>Bacteria</taxon>
        <taxon>Pseudomonadati</taxon>
        <taxon>Pseudomonadota</taxon>
        <taxon>Candidatus Muproteobacteria</taxon>
    </lineage>
</organism>
<sequence>MFADNRSQTRAVFFRAWQRHRRQLPLEGIENIVVAVVLRHPEYHVLLEDPDRHADRDYLPETGQANPFLHLGLHVAIEEQLSVDRPPGVRDCYLALLKQSDDEHAAQHRMLDCLGEMLWRAERERTAPSEAAYLDCLRRRAEDHG</sequence>
<protein>
    <recommendedName>
        <fullName evidence="3">DUF1841 domain-containing protein</fullName>
    </recommendedName>
</protein>
<proteinExistence type="predicted"/>
<dbReference type="EMBL" id="MFSS01000009">
    <property type="protein sequence ID" value="OGI44863.1"/>
    <property type="molecule type" value="Genomic_DNA"/>
</dbReference>